<keyword evidence="1" id="KW-1133">Transmembrane helix</keyword>
<evidence type="ECO:0000313" key="2">
    <source>
        <dbReference type="EMBL" id="KAJ1353931.1"/>
    </source>
</evidence>
<evidence type="ECO:0000313" key="3">
    <source>
        <dbReference type="Proteomes" id="UP001196413"/>
    </source>
</evidence>
<dbReference type="EMBL" id="JAHQIW010001887">
    <property type="protein sequence ID" value="KAJ1353931.1"/>
    <property type="molecule type" value="Genomic_DNA"/>
</dbReference>
<accession>A0AAD5MQY6</accession>
<sequence length="142" mass="15797">MANLILFDGKLKSVYKTSAAHHLHLEMSTSSSTIYGHHKQLIAQIAIVFMDCILFDAIIRYLGFDRKSTKGMVDLAKFNDPGQVIPTAFSTSQRSEISHISLSKMFETFPYVINVTADLPRNDISAQGKAHGVSPVADRWRA</sequence>
<feature type="transmembrane region" description="Helical" evidence="1">
    <location>
        <begin position="41"/>
        <end position="62"/>
    </location>
</feature>
<dbReference type="AlphaFoldDB" id="A0AAD5MQY6"/>
<name>A0AAD5MQY6_PARTN</name>
<proteinExistence type="predicted"/>
<gene>
    <name evidence="2" type="ORF">KIN20_010709</name>
</gene>
<keyword evidence="1" id="KW-0472">Membrane</keyword>
<comment type="caution">
    <text evidence="2">The sequence shown here is derived from an EMBL/GenBank/DDBJ whole genome shotgun (WGS) entry which is preliminary data.</text>
</comment>
<protein>
    <submittedName>
        <fullName evidence="2">Uncharacterized protein</fullName>
    </submittedName>
</protein>
<keyword evidence="3" id="KW-1185">Reference proteome</keyword>
<evidence type="ECO:0000256" key="1">
    <source>
        <dbReference type="SAM" id="Phobius"/>
    </source>
</evidence>
<reference evidence="2" key="1">
    <citation type="submission" date="2021-06" db="EMBL/GenBank/DDBJ databases">
        <title>Parelaphostrongylus tenuis whole genome reference sequence.</title>
        <authorList>
            <person name="Garwood T.J."/>
            <person name="Larsen P.A."/>
            <person name="Fountain-Jones N.M."/>
            <person name="Garbe J.R."/>
            <person name="Macchietto M.G."/>
            <person name="Kania S.A."/>
            <person name="Gerhold R.W."/>
            <person name="Richards J.E."/>
            <person name="Wolf T.M."/>
        </authorList>
    </citation>
    <scope>NUCLEOTIDE SEQUENCE</scope>
    <source>
        <strain evidence="2">MNPRO001-30</strain>
        <tissue evidence="2">Meninges</tissue>
    </source>
</reference>
<dbReference type="Proteomes" id="UP001196413">
    <property type="component" value="Unassembled WGS sequence"/>
</dbReference>
<keyword evidence="1" id="KW-0812">Transmembrane</keyword>
<organism evidence="2 3">
    <name type="scientific">Parelaphostrongylus tenuis</name>
    <name type="common">Meningeal worm</name>
    <dbReference type="NCBI Taxonomy" id="148309"/>
    <lineage>
        <taxon>Eukaryota</taxon>
        <taxon>Metazoa</taxon>
        <taxon>Ecdysozoa</taxon>
        <taxon>Nematoda</taxon>
        <taxon>Chromadorea</taxon>
        <taxon>Rhabditida</taxon>
        <taxon>Rhabditina</taxon>
        <taxon>Rhabditomorpha</taxon>
        <taxon>Strongyloidea</taxon>
        <taxon>Metastrongylidae</taxon>
        <taxon>Parelaphostrongylus</taxon>
    </lineage>
</organism>